<dbReference type="SUPFAM" id="SSF55874">
    <property type="entry name" value="ATPase domain of HSP90 chaperone/DNA topoisomerase II/histidine kinase"/>
    <property type="match status" value="1"/>
</dbReference>
<evidence type="ECO:0000259" key="11">
    <source>
        <dbReference type="PROSITE" id="PS50112"/>
    </source>
</evidence>
<dbReference type="Pfam" id="PF02518">
    <property type="entry name" value="HATPase_c"/>
    <property type="match status" value="1"/>
</dbReference>
<dbReference type="PROSITE" id="PS50109">
    <property type="entry name" value="HIS_KIN"/>
    <property type="match status" value="1"/>
</dbReference>
<dbReference type="InterPro" id="IPR000014">
    <property type="entry name" value="PAS"/>
</dbReference>
<dbReference type="AlphaFoldDB" id="A0A0K1PA63"/>
<evidence type="ECO:0000259" key="12">
    <source>
        <dbReference type="PROSITE" id="PS50113"/>
    </source>
</evidence>
<reference evidence="13 14" key="1">
    <citation type="submission" date="2015-08" db="EMBL/GenBank/DDBJ databases">
        <authorList>
            <person name="Babu N.S."/>
            <person name="Beckwith C.J."/>
            <person name="Beseler K.G."/>
            <person name="Brison A."/>
            <person name="Carone J.V."/>
            <person name="Caskin T.P."/>
            <person name="Diamond M."/>
            <person name="Durham M.E."/>
            <person name="Foxe J.M."/>
            <person name="Go M."/>
            <person name="Henderson B.A."/>
            <person name="Jones I.B."/>
            <person name="McGettigan J.A."/>
            <person name="Micheletti S.J."/>
            <person name="Nasrallah M.E."/>
            <person name="Ortiz D."/>
            <person name="Piller C.R."/>
            <person name="Privatt S.R."/>
            <person name="Schneider S.L."/>
            <person name="Sharp S."/>
            <person name="Smith T.C."/>
            <person name="Stanton J.D."/>
            <person name="Ullery H.E."/>
            <person name="Wilson R.J."/>
            <person name="Serrano M.G."/>
            <person name="Buck G."/>
            <person name="Lee V."/>
            <person name="Wang Y."/>
            <person name="Carvalho R."/>
            <person name="Voegtly L."/>
            <person name="Shi R."/>
            <person name="Duckworth R."/>
            <person name="Johnson A."/>
            <person name="Loviza R."/>
            <person name="Walstead R."/>
            <person name="Shah Z."/>
            <person name="Kiflezghi M."/>
            <person name="Wade K."/>
            <person name="Ball S.L."/>
            <person name="Bradley K.W."/>
            <person name="Asai D.J."/>
            <person name="Bowman C.A."/>
            <person name="Russell D.A."/>
            <person name="Pope W.H."/>
            <person name="Jacobs-Sera D."/>
            <person name="Hendrix R.W."/>
            <person name="Hatfull G.F."/>
        </authorList>
    </citation>
    <scope>NUCLEOTIDE SEQUENCE [LARGE SCALE GENOMIC DNA]</scope>
    <source>
        <strain evidence="13 14">DSM 27710</strain>
    </source>
</reference>
<dbReference type="EMBL" id="CP012332">
    <property type="protein sequence ID" value="AKU90301.1"/>
    <property type="molecule type" value="Genomic_DNA"/>
</dbReference>
<feature type="domain" description="PAC" evidence="12">
    <location>
        <begin position="279"/>
        <end position="331"/>
    </location>
</feature>
<proteinExistence type="predicted"/>
<sequence length="552" mass="57708">MSASPEGATLRGGDEELRKRLLWITAIRIAAVTVLVGTTATLVFKGNEPLGGTPAVSLSVLAAATNLLQIVVAILLRRGRALRFLAALQVVGDVAFAAALVYLTGGSDSLFTFLFLIAIVTGGILLSRPGAWGAAALSFAADVAVVVGLQRGFIPPIDKALQPSRLAWDALAQTLFTHGSAFALTAMLAAYAAAQISTAGRRAAVAESSLQRLHALHDAIVRSISSGIATADDRGRITYLNRAGEEILGQSAAALLGMEMTRVFPTLTGAVEGEGGKAARLESVWTTSTGDMRQLGFTVTPLVDDGGRRIGSTAVFQDLSPYRELQRRAARSERLAAVGQLAAGLAHELRNPLASMSGSVELLAAQLEDPAAQRLFGIVLRESDRLNRLVTDFLGFAGTAPTNLGAVELASVAGEVLTLVGADPAAAGFARTAELEPASALADEGQVRQVVWNLVRNAVEASSSDGEIRVTTGTRKGQAFVRVEDRGAGIHPELLERIFDPFFTTKDRGTGLGLATVHRIVDGLGGHLEVDSVVGEGTRFTVVLPAFPQQVG</sequence>
<dbReference type="PROSITE" id="PS50113">
    <property type="entry name" value="PAC"/>
    <property type="match status" value="1"/>
</dbReference>
<dbReference type="GO" id="GO:0000155">
    <property type="term" value="F:phosphorelay sensor kinase activity"/>
    <property type="evidence" value="ECO:0007669"/>
    <property type="project" value="InterPro"/>
</dbReference>
<protein>
    <recommendedName>
        <fullName evidence="2">histidine kinase</fullName>
        <ecNumber evidence="2">2.7.13.3</ecNumber>
    </recommendedName>
</protein>
<evidence type="ECO:0000259" key="10">
    <source>
        <dbReference type="PROSITE" id="PS50109"/>
    </source>
</evidence>
<dbReference type="CDD" id="cd00130">
    <property type="entry name" value="PAS"/>
    <property type="match status" value="1"/>
</dbReference>
<comment type="catalytic activity">
    <reaction evidence="1">
        <text>ATP + protein L-histidine = ADP + protein N-phospho-L-histidine.</text>
        <dbReference type="EC" id="2.7.13.3"/>
    </reaction>
</comment>
<dbReference type="InterPro" id="IPR036097">
    <property type="entry name" value="HisK_dim/P_sf"/>
</dbReference>
<dbReference type="SUPFAM" id="SSF55785">
    <property type="entry name" value="PYP-like sensor domain (PAS domain)"/>
    <property type="match status" value="1"/>
</dbReference>
<dbReference type="InterPro" id="IPR003594">
    <property type="entry name" value="HATPase_dom"/>
</dbReference>
<dbReference type="PANTHER" id="PTHR43065:SF10">
    <property type="entry name" value="PEROXIDE STRESS-ACTIVATED HISTIDINE KINASE MAK3"/>
    <property type="match status" value="1"/>
</dbReference>
<dbReference type="SMART" id="SM00091">
    <property type="entry name" value="PAS"/>
    <property type="match status" value="1"/>
</dbReference>
<keyword evidence="6" id="KW-0418">Kinase</keyword>
<dbReference type="GO" id="GO:0005524">
    <property type="term" value="F:ATP binding"/>
    <property type="evidence" value="ECO:0007669"/>
    <property type="project" value="UniProtKB-KW"/>
</dbReference>
<evidence type="ECO:0000256" key="3">
    <source>
        <dbReference type="ARBA" id="ARBA00022553"/>
    </source>
</evidence>
<evidence type="ECO:0000256" key="5">
    <source>
        <dbReference type="ARBA" id="ARBA00022741"/>
    </source>
</evidence>
<feature type="transmembrane region" description="Helical" evidence="9">
    <location>
        <begin position="109"/>
        <end position="127"/>
    </location>
</feature>
<feature type="transmembrane region" description="Helical" evidence="9">
    <location>
        <begin position="83"/>
        <end position="103"/>
    </location>
</feature>
<feature type="transmembrane region" description="Helical" evidence="9">
    <location>
        <begin position="174"/>
        <end position="194"/>
    </location>
</feature>
<keyword evidence="7" id="KW-0067">ATP-binding</keyword>
<keyword evidence="3" id="KW-0597">Phosphoprotein</keyword>
<dbReference type="CDD" id="cd00082">
    <property type="entry name" value="HisKA"/>
    <property type="match status" value="1"/>
</dbReference>
<dbReference type="KEGG" id="vin:AKJ08_0688"/>
<dbReference type="InterPro" id="IPR004358">
    <property type="entry name" value="Sig_transdc_His_kin-like_C"/>
</dbReference>
<dbReference type="InterPro" id="IPR003661">
    <property type="entry name" value="HisK_dim/P_dom"/>
</dbReference>
<dbReference type="EC" id="2.7.13.3" evidence="2"/>
<evidence type="ECO:0000256" key="9">
    <source>
        <dbReference type="SAM" id="Phobius"/>
    </source>
</evidence>
<dbReference type="Pfam" id="PF00512">
    <property type="entry name" value="HisKA"/>
    <property type="match status" value="1"/>
</dbReference>
<evidence type="ECO:0000256" key="6">
    <source>
        <dbReference type="ARBA" id="ARBA00022777"/>
    </source>
</evidence>
<keyword evidence="9" id="KW-0812">Transmembrane</keyword>
<evidence type="ECO:0000256" key="2">
    <source>
        <dbReference type="ARBA" id="ARBA00012438"/>
    </source>
</evidence>
<dbReference type="SMART" id="SM00388">
    <property type="entry name" value="HisKA"/>
    <property type="match status" value="1"/>
</dbReference>
<dbReference type="SUPFAM" id="SSF47384">
    <property type="entry name" value="Homodimeric domain of signal transducing histidine kinase"/>
    <property type="match status" value="1"/>
</dbReference>
<evidence type="ECO:0000256" key="7">
    <source>
        <dbReference type="ARBA" id="ARBA00022840"/>
    </source>
</evidence>
<evidence type="ECO:0000256" key="8">
    <source>
        <dbReference type="ARBA" id="ARBA00023012"/>
    </source>
</evidence>
<feature type="transmembrane region" description="Helical" evidence="9">
    <location>
        <begin position="134"/>
        <end position="154"/>
    </location>
</feature>
<keyword evidence="4" id="KW-0808">Transferase</keyword>
<accession>A0A0K1PA63</accession>
<evidence type="ECO:0000256" key="4">
    <source>
        <dbReference type="ARBA" id="ARBA00022679"/>
    </source>
</evidence>
<dbReference type="PANTHER" id="PTHR43065">
    <property type="entry name" value="SENSOR HISTIDINE KINASE"/>
    <property type="match status" value="1"/>
</dbReference>
<keyword evidence="5" id="KW-0547">Nucleotide-binding</keyword>
<dbReference type="SMART" id="SM00387">
    <property type="entry name" value="HATPase_c"/>
    <property type="match status" value="1"/>
</dbReference>
<dbReference type="InterPro" id="IPR035965">
    <property type="entry name" value="PAS-like_dom_sf"/>
</dbReference>
<keyword evidence="8" id="KW-0902">Two-component regulatory system</keyword>
<dbReference type="Gene3D" id="1.10.287.130">
    <property type="match status" value="1"/>
</dbReference>
<dbReference type="InterPro" id="IPR000700">
    <property type="entry name" value="PAS-assoc_C"/>
</dbReference>
<dbReference type="InterPro" id="IPR005467">
    <property type="entry name" value="His_kinase_dom"/>
</dbReference>
<organism evidence="13 14">
    <name type="scientific">Vulgatibacter incomptus</name>
    <dbReference type="NCBI Taxonomy" id="1391653"/>
    <lineage>
        <taxon>Bacteria</taxon>
        <taxon>Pseudomonadati</taxon>
        <taxon>Myxococcota</taxon>
        <taxon>Myxococcia</taxon>
        <taxon>Myxococcales</taxon>
        <taxon>Cystobacterineae</taxon>
        <taxon>Vulgatibacteraceae</taxon>
        <taxon>Vulgatibacter</taxon>
    </lineage>
</organism>
<evidence type="ECO:0000313" key="13">
    <source>
        <dbReference type="EMBL" id="AKU90301.1"/>
    </source>
</evidence>
<dbReference type="InterPro" id="IPR013656">
    <property type="entry name" value="PAS_4"/>
</dbReference>
<gene>
    <name evidence="13" type="ORF">AKJ08_0688</name>
</gene>
<dbReference type="Pfam" id="PF08448">
    <property type="entry name" value="PAS_4"/>
    <property type="match status" value="1"/>
</dbReference>
<dbReference type="STRING" id="1391653.AKJ08_0688"/>
<keyword evidence="9" id="KW-0472">Membrane</keyword>
<name>A0A0K1PA63_9BACT</name>
<feature type="transmembrane region" description="Helical" evidence="9">
    <location>
        <begin position="56"/>
        <end position="76"/>
    </location>
</feature>
<keyword evidence="14" id="KW-1185">Reference proteome</keyword>
<dbReference type="NCBIfam" id="TIGR00229">
    <property type="entry name" value="sensory_box"/>
    <property type="match status" value="1"/>
</dbReference>
<dbReference type="Proteomes" id="UP000055590">
    <property type="component" value="Chromosome"/>
</dbReference>
<dbReference type="PROSITE" id="PS50112">
    <property type="entry name" value="PAS"/>
    <property type="match status" value="1"/>
</dbReference>
<dbReference type="Gene3D" id="3.30.565.10">
    <property type="entry name" value="Histidine kinase-like ATPase, C-terminal domain"/>
    <property type="match status" value="1"/>
</dbReference>
<keyword evidence="9" id="KW-1133">Transmembrane helix</keyword>
<feature type="domain" description="Histidine kinase" evidence="10">
    <location>
        <begin position="344"/>
        <end position="548"/>
    </location>
</feature>
<dbReference type="PRINTS" id="PR00344">
    <property type="entry name" value="BCTRLSENSOR"/>
</dbReference>
<evidence type="ECO:0000313" key="14">
    <source>
        <dbReference type="Proteomes" id="UP000055590"/>
    </source>
</evidence>
<feature type="domain" description="PAS" evidence="11">
    <location>
        <begin position="220"/>
        <end position="257"/>
    </location>
</feature>
<evidence type="ECO:0000256" key="1">
    <source>
        <dbReference type="ARBA" id="ARBA00000085"/>
    </source>
</evidence>
<dbReference type="Gene3D" id="3.30.450.20">
    <property type="entry name" value="PAS domain"/>
    <property type="match status" value="1"/>
</dbReference>
<dbReference type="Pfam" id="PF25323">
    <property type="entry name" value="6TM_PilS"/>
    <property type="match status" value="1"/>
</dbReference>
<feature type="transmembrane region" description="Helical" evidence="9">
    <location>
        <begin position="21"/>
        <end position="44"/>
    </location>
</feature>
<dbReference type="InterPro" id="IPR036890">
    <property type="entry name" value="HATPase_C_sf"/>
</dbReference>